<comment type="caution">
    <text evidence="2">The sequence shown here is derived from an EMBL/GenBank/DDBJ whole genome shotgun (WGS) entry which is preliminary data.</text>
</comment>
<feature type="region of interest" description="Disordered" evidence="1">
    <location>
        <begin position="1"/>
        <end position="28"/>
    </location>
</feature>
<evidence type="ECO:0000313" key="3">
    <source>
        <dbReference type="Proteomes" id="UP000824782"/>
    </source>
</evidence>
<dbReference type="AlphaFoldDB" id="A0AAV6YH20"/>
<keyword evidence="3" id="KW-1185">Reference proteome</keyword>
<evidence type="ECO:0000313" key="2">
    <source>
        <dbReference type="EMBL" id="KAG8535991.1"/>
    </source>
</evidence>
<evidence type="ECO:0000256" key="1">
    <source>
        <dbReference type="SAM" id="MobiDB-lite"/>
    </source>
</evidence>
<gene>
    <name evidence="2" type="ORF">GDO81_027344</name>
</gene>
<reference evidence="2" key="1">
    <citation type="thesis" date="2020" institute="ProQuest LLC" country="789 East Eisenhower Parkway, Ann Arbor, MI, USA">
        <title>Comparative Genomics and Chromosome Evolution.</title>
        <authorList>
            <person name="Mudd A.B."/>
        </authorList>
    </citation>
    <scope>NUCLEOTIDE SEQUENCE</scope>
    <source>
        <strain evidence="2">237g6f4</strain>
        <tissue evidence="2">Blood</tissue>
    </source>
</reference>
<accession>A0AAV6YH20</accession>
<dbReference type="Proteomes" id="UP000824782">
    <property type="component" value="Unassembled WGS sequence"/>
</dbReference>
<name>A0AAV6YH20_ENGPU</name>
<protein>
    <submittedName>
        <fullName evidence="2">Uncharacterized protein</fullName>
    </submittedName>
</protein>
<sequence>MRRRGAPWSDHRHGLPSGLLGSPSSPRSSLQRELLRCDVTSEGEELTAGSVVRHDAALLLLRGQRHLLTLVREFVLLQMQVLDYYKMVERTTLSGLEAACRRLQDLCRAGASLQRRVRTSHLLCPLTSPLHQTLEEVRRKLQLVSVQVAALTERLVLRALVSAEGLGDLCRILTIHNKVVADVSAGAAPWMDVRPISCTRALEIIVEERAWLLTRHFLQAGPRHWLEDVQSEGAVPQEGGGAFSSLLSSLIHQDHREVAPQLQMLQSRVEGSLLYDEYLRRLWPLFWAHLCQTFYPALAASARTTALIHFLHSLLTSGR</sequence>
<dbReference type="EMBL" id="WNYA01052623">
    <property type="protein sequence ID" value="KAG8535991.1"/>
    <property type="molecule type" value="Genomic_DNA"/>
</dbReference>
<proteinExistence type="predicted"/>
<feature type="compositionally biased region" description="Low complexity" evidence="1">
    <location>
        <begin position="15"/>
        <end position="28"/>
    </location>
</feature>
<organism evidence="2 3">
    <name type="scientific">Engystomops pustulosus</name>
    <name type="common">Tungara frog</name>
    <name type="synonym">Physalaemus pustulosus</name>
    <dbReference type="NCBI Taxonomy" id="76066"/>
    <lineage>
        <taxon>Eukaryota</taxon>
        <taxon>Metazoa</taxon>
        <taxon>Chordata</taxon>
        <taxon>Craniata</taxon>
        <taxon>Vertebrata</taxon>
        <taxon>Euteleostomi</taxon>
        <taxon>Amphibia</taxon>
        <taxon>Batrachia</taxon>
        <taxon>Anura</taxon>
        <taxon>Neobatrachia</taxon>
        <taxon>Hyloidea</taxon>
        <taxon>Leptodactylidae</taxon>
        <taxon>Leiuperinae</taxon>
        <taxon>Engystomops</taxon>
    </lineage>
</organism>